<feature type="transmembrane region" description="Helical" evidence="6">
    <location>
        <begin position="90"/>
        <end position="108"/>
    </location>
</feature>
<feature type="transmembrane region" description="Helical" evidence="6">
    <location>
        <begin position="301"/>
        <end position="323"/>
    </location>
</feature>
<feature type="transmembrane region" description="Helical" evidence="6">
    <location>
        <begin position="329"/>
        <end position="351"/>
    </location>
</feature>
<keyword evidence="3 5" id="KW-0808">Transferase</keyword>
<dbReference type="OrthoDB" id="196717at2759"/>
<dbReference type="PANTHER" id="PTHR10414">
    <property type="entry name" value="ETHANOLAMINEPHOSPHOTRANSFERASE"/>
    <property type="match status" value="1"/>
</dbReference>
<evidence type="ECO:0000256" key="6">
    <source>
        <dbReference type="SAM" id="Phobius"/>
    </source>
</evidence>
<evidence type="ECO:0000256" key="5">
    <source>
        <dbReference type="RuleBase" id="RU003750"/>
    </source>
</evidence>
<name>A0A9P4NEN2_9PEZI</name>
<dbReference type="Pfam" id="PF01066">
    <property type="entry name" value="CDP-OH_P_transf"/>
    <property type="match status" value="1"/>
</dbReference>
<dbReference type="Gene3D" id="1.20.120.1760">
    <property type="match status" value="1"/>
</dbReference>
<feature type="transmembrane region" description="Helical" evidence="6">
    <location>
        <begin position="363"/>
        <end position="384"/>
    </location>
</feature>
<comment type="similarity">
    <text evidence="2 5">Belongs to the CDP-alcohol phosphatidyltransferase class-I family.</text>
</comment>
<evidence type="ECO:0000256" key="3">
    <source>
        <dbReference type="ARBA" id="ARBA00022679"/>
    </source>
</evidence>
<dbReference type="PROSITE" id="PS00379">
    <property type="entry name" value="CDP_ALCOHOL_P_TRANSF"/>
    <property type="match status" value="1"/>
</dbReference>
<evidence type="ECO:0000313" key="8">
    <source>
        <dbReference type="Proteomes" id="UP000800235"/>
    </source>
</evidence>
<evidence type="ECO:0000313" key="7">
    <source>
        <dbReference type="EMBL" id="KAF2417227.1"/>
    </source>
</evidence>
<dbReference type="AlphaFoldDB" id="A0A9P4NEN2"/>
<dbReference type="GO" id="GO:0008654">
    <property type="term" value="P:phospholipid biosynthetic process"/>
    <property type="evidence" value="ECO:0007669"/>
    <property type="project" value="InterPro"/>
</dbReference>
<protein>
    <submittedName>
        <fullName evidence="7">Sn-1,2-diacylglycerol cholinephosphotransferas-like protein</fullName>
    </submittedName>
</protein>
<accession>A0A9P4NEN2</accession>
<proteinExistence type="inferred from homology"/>
<keyword evidence="4 6" id="KW-0472">Membrane</keyword>
<evidence type="ECO:0000256" key="2">
    <source>
        <dbReference type="ARBA" id="ARBA00010441"/>
    </source>
</evidence>
<comment type="subcellular location">
    <subcellularLocation>
        <location evidence="1">Membrane</location>
    </subcellularLocation>
</comment>
<dbReference type="Proteomes" id="UP000800235">
    <property type="component" value="Unassembled WGS sequence"/>
</dbReference>
<dbReference type="GO" id="GO:0016020">
    <property type="term" value="C:membrane"/>
    <property type="evidence" value="ECO:0007669"/>
    <property type="project" value="UniProtKB-SubCell"/>
</dbReference>
<dbReference type="InterPro" id="IPR048254">
    <property type="entry name" value="CDP_ALCOHOL_P_TRANSF_CS"/>
</dbReference>
<dbReference type="InterPro" id="IPR043130">
    <property type="entry name" value="CDP-OH_PTrfase_TM_dom"/>
</dbReference>
<keyword evidence="8" id="KW-1185">Reference proteome</keyword>
<evidence type="ECO:0000256" key="1">
    <source>
        <dbReference type="ARBA" id="ARBA00004370"/>
    </source>
</evidence>
<organism evidence="7 8">
    <name type="scientific">Tothia fuscella</name>
    <dbReference type="NCBI Taxonomy" id="1048955"/>
    <lineage>
        <taxon>Eukaryota</taxon>
        <taxon>Fungi</taxon>
        <taxon>Dikarya</taxon>
        <taxon>Ascomycota</taxon>
        <taxon>Pezizomycotina</taxon>
        <taxon>Dothideomycetes</taxon>
        <taxon>Pleosporomycetidae</taxon>
        <taxon>Venturiales</taxon>
        <taxon>Cylindrosympodiaceae</taxon>
        <taxon>Tothia</taxon>
    </lineage>
</organism>
<dbReference type="PIRSF" id="PIRSF015665">
    <property type="entry name" value="CHOPT"/>
    <property type="match status" value="1"/>
</dbReference>
<gene>
    <name evidence="7" type="ORF">EJ08DRAFT_673674</name>
</gene>
<keyword evidence="6" id="KW-0812">Transmembrane</keyword>
<dbReference type="EMBL" id="MU007143">
    <property type="protein sequence ID" value="KAF2417227.1"/>
    <property type="molecule type" value="Genomic_DNA"/>
</dbReference>
<feature type="transmembrane region" description="Helical" evidence="6">
    <location>
        <begin position="270"/>
        <end position="289"/>
    </location>
</feature>
<dbReference type="PANTHER" id="PTHR10414:SF77">
    <property type="entry name" value="CDP-ALCOHOL PHOSPHATIDYLTRANSFERASE FAMILY PROTEIN"/>
    <property type="match status" value="1"/>
</dbReference>
<evidence type="ECO:0000256" key="4">
    <source>
        <dbReference type="ARBA" id="ARBA00023136"/>
    </source>
</evidence>
<dbReference type="FunFam" id="1.20.120.1760:FF:000029">
    <property type="entry name" value="CDP-alcohol phosphatidyltransferase protein"/>
    <property type="match status" value="1"/>
</dbReference>
<dbReference type="InterPro" id="IPR014472">
    <property type="entry name" value="CHOPT"/>
</dbReference>
<feature type="transmembrane region" description="Helical" evidence="6">
    <location>
        <begin position="235"/>
        <end position="258"/>
    </location>
</feature>
<dbReference type="GO" id="GO:0016780">
    <property type="term" value="F:phosphotransferase activity, for other substituted phosphate groups"/>
    <property type="evidence" value="ECO:0007669"/>
    <property type="project" value="InterPro"/>
</dbReference>
<feature type="transmembrane region" description="Helical" evidence="6">
    <location>
        <begin position="63"/>
        <end position="84"/>
    </location>
</feature>
<reference evidence="7" key="1">
    <citation type="journal article" date="2020" name="Stud. Mycol.">
        <title>101 Dothideomycetes genomes: a test case for predicting lifestyles and emergence of pathogens.</title>
        <authorList>
            <person name="Haridas S."/>
            <person name="Albert R."/>
            <person name="Binder M."/>
            <person name="Bloem J."/>
            <person name="Labutti K."/>
            <person name="Salamov A."/>
            <person name="Andreopoulos B."/>
            <person name="Baker S."/>
            <person name="Barry K."/>
            <person name="Bills G."/>
            <person name="Bluhm B."/>
            <person name="Cannon C."/>
            <person name="Castanera R."/>
            <person name="Culley D."/>
            <person name="Daum C."/>
            <person name="Ezra D."/>
            <person name="Gonzalez J."/>
            <person name="Henrissat B."/>
            <person name="Kuo A."/>
            <person name="Liang C."/>
            <person name="Lipzen A."/>
            <person name="Lutzoni F."/>
            <person name="Magnuson J."/>
            <person name="Mondo S."/>
            <person name="Nolan M."/>
            <person name="Ohm R."/>
            <person name="Pangilinan J."/>
            <person name="Park H.-J."/>
            <person name="Ramirez L."/>
            <person name="Alfaro M."/>
            <person name="Sun H."/>
            <person name="Tritt A."/>
            <person name="Yoshinaga Y."/>
            <person name="Zwiers L.-H."/>
            <person name="Turgeon B."/>
            <person name="Goodwin S."/>
            <person name="Spatafora J."/>
            <person name="Crous P."/>
            <person name="Grigoriev I."/>
        </authorList>
    </citation>
    <scope>NUCLEOTIDE SEQUENCE</scope>
    <source>
        <strain evidence="7">CBS 130266</strain>
    </source>
</reference>
<sequence length="429" mass="47778">MAPSVKEVKKRVAAHESVSDEALVHLKSYKYSSVDKSYISRYILKHYWNGCVELLPMWMAPNLVTLVGFFFIVGNVALLEFYAPDLVGPGPHWIYISFGAGVWLYSTMDNIDGKQARRTGTSSPLGELFDHGIDSLNCTLASLLEAAAMMFGPSKTGAFTALIPCLPMFFSTWETYHTHTLYLGYFNGPTEGLIIATGMMIASGIYGPEIWQKPITQALPFLSSQIGEKTTIRDLWIPIILSTFLIAHLPACVYNVWLARKAKGLPLAPLFLEWTPMVIFTGSCVAWLGSPHSYLLKENHLALFCFTMSLVFGRMTTKIILAHLTHQPFPYWTIMLAPLMGGAFFANLPVLGYPALSHERELLYLRGYFVFAVVVYFTWAYTVINSICDYLGINCLTIPHGRSRAVSATANGEMKLPKEGLGNSIDKHD</sequence>
<comment type="caution">
    <text evidence="7">The sequence shown here is derived from an EMBL/GenBank/DDBJ whole genome shotgun (WGS) entry which is preliminary data.</text>
</comment>
<keyword evidence="6" id="KW-1133">Transmembrane helix</keyword>
<dbReference type="InterPro" id="IPR000462">
    <property type="entry name" value="CDP-OH_P_trans"/>
</dbReference>